<dbReference type="RefSeq" id="WP_130980619.1">
    <property type="nucleotide sequence ID" value="NZ_SISG01000001.1"/>
</dbReference>
<dbReference type="Proteomes" id="UP000294194">
    <property type="component" value="Unassembled WGS sequence"/>
</dbReference>
<comment type="caution">
    <text evidence="1">The sequence shown here is derived from an EMBL/GenBank/DDBJ whole genome shotgun (WGS) entry which is preliminary data.</text>
</comment>
<name>A0A4V2JEQ1_9MICO</name>
<evidence type="ECO:0000313" key="2">
    <source>
        <dbReference type="Proteomes" id="UP000294194"/>
    </source>
</evidence>
<reference evidence="2" key="1">
    <citation type="submission" date="2019-02" db="EMBL/GenBank/DDBJ databases">
        <title>Glaciihabitans arcticus sp. nov., a psychrotolerant bacterium isolated from polar soil.</title>
        <authorList>
            <person name="Dahal R.H."/>
        </authorList>
    </citation>
    <scope>NUCLEOTIDE SEQUENCE [LARGE SCALE GENOMIC DNA]</scope>
    <source>
        <strain evidence="2">RP-3-7</strain>
    </source>
</reference>
<evidence type="ECO:0000313" key="1">
    <source>
        <dbReference type="EMBL" id="TBN56509.1"/>
    </source>
</evidence>
<sequence>MALFKRRSRVNLGKFVAPEPVEPAPVERVVEEGILISHTAVRMQVRNHLIVSAIRDDSSYDPDELAEFARAEFESLAAQNVLLAREQLTGRNISIYRGLANAQRELAEDDAAIAKIVEQSRQEAWQEISGAVATTLAARAVDSRDPDYAAERESRIADLLTVDFVKLQLDSVPEY</sequence>
<dbReference type="AlphaFoldDB" id="A0A4V2JEQ1"/>
<keyword evidence="2" id="KW-1185">Reference proteome</keyword>
<proteinExistence type="predicted"/>
<organism evidence="1 2">
    <name type="scientific">Glaciihabitans arcticus</name>
    <dbReference type="NCBI Taxonomy" id="2668039"/>
    <lineage>
        <taxon>Bacteria</taxon>
        <taxon>Bacillati</taxon>
        <taxon>Actinomycetota</taxon>
        <taxon>Actinomycetes</taxon>
        <taxon>Micrococcales</taxon>
        <taxon>Microbacteriaceae</taxon>
        <taxon>Glaciihabitans</taxon>
    </lineage>
</organism>
<accession>A0A4V2JEQ1</accession>
<protein>
    <submittedName>
        <fullName evidence="1">Uncharacterized protein</fullName>
    </submittedName>
</protein>
<dbReference type="EMBL" id="SISG01000001">
    <property type="protein sequence ID" value="TBN56509.1"/>
    <property type="molecule type" value="Genomic_DNA"/>
</dbReference>
<gene>
    <name evidence="1" type="ORF">EYE40_03335</name>
</gene>